<dbReference type="Pfam" id="PF02627">
    <property type="entry name" value="CMD"/>
    <property type="match status" value="2"/>
</dbReference>
<feature type="domain" description="Carboxymuconolactone decarboxylase-like" evidence="1">
    <location>
        <begin position="13"/>
        <end position="71"/>
    </location>
</feature>
<dbReference type="EMBL" id="RJJD01000013">
    <property type="protein sequence ID" value="RNI24167.1"/>
    <property type="molecule type" value="Genomic_DNA"/>
</dbReference>
<dbReference type="Gene3D" id="1.20.1290.10">
    <property type="entry name" value="AhpD-like"/>
    <property type="match status" value="1"/>
</dbReference>
<evidence type="ECO:0000259" key="1">
    <source>
        <dbReference type="Pfam" id="PF02627"/>
    </source>
</evidence>
<evidence type="ECO:0000313" key="2">
    <source>
        <dbReference type="EMBL" id="RNI24167.1"/>
    </source>
</evidence>
<feature type="domain" description="Carboxymuconolactone decarboxylase-like" evidence="1">
    <location>
        <begin position="135"/>
        <end position="215"/>
    </location>
</feature>
<dbReference type="InterPro" id="IPR029032">
    <property type="entry name" value="AhpD-like"/>
</dbReference>
<dbReference type="InterPro" id="IPR052512">
    <property type="entry name" value="4CMD/NDH-1_regulator"/>
</dbReference>
<keyword evidence="3" id="KW-1185">Reference proteome</keyword>
<gene>
    <name evidence="2" type="ORF">EFB08_16830</name>
</gene>
<dbReference type="InterPro" id="IPR003779">
    <property type="entry name" value="CMD-like"/>
</dbReference>
<comment type="caution">
    <text evidence="2">The sequence shown here is derived from an EMBL/GenBank/DDBJ whole genome shotgun (WGS) entry which is preliminary data.</text>
</comment>
<dbReference type="PANTHER" id="PTHR33570">
    <property type="entry name" value="4-CARBOXYMUCONOLACTONE DECARBOXYLASE FAMILY PROTEIN"/>
    <property type="match status" value="1"/>
</dbReference>
<organism evidence="2 3">
    <name type="scientific">Rufibacter latericius</name>
    <dbReference type="NCBI Taxonomy" id="2487040"/>
    <lineage>
        <taxon>Bacteria</taxon>
        <taxon>Pseudomonadati</taxon>
        <taxon>Bacteroidota</taxon>
        <taxon>Cytophagia</taxon>
        <taxon>Cytophagales</taxon>
        <taxon>Hymenobacteraceae</taxon>
        <taxon>Rufibacter</taxon>
    </lineage>
</organism>
<name>A0A3M9MG74_9BACT</name>
<proteinExistence type="predicted"/>
<sequence length="224" mass="24381">MNAQGKPKGAEMLDARQRHIVTISSFTAKGDLESLGKALNAGLDAGLTINETKEVLVHLYAYCGFPRSLQGINTLIAVLQERKTKGIVDRVGKEASTVESSETKYQQGKKVLETLTGRPETGPKTGYAAFSPEIEVFLKEHLFADLFTRDILSYTDREITTISALISLGGVEPMMQSHMGIAMNLGMSESQLRHLLSIVESNVGKKEAESGRKVLSALVASRKK</sequence>
<dbReference type="PANTHER" id="PTHR33570:SF2">
    <property type="entry name" value="CARBOXYMUCONOLACTONE DECARBOXYLASE-LIKE DOMAIN-CONTAINING PROTEIN"/>
    <property type="match status" value="1"/>
</dbReference>
<protein>
    <submittedName>
        <fullName evidence="2">Carboxymuconolactone decarboxylase</fullName>
    </submittedName>
</protein>
<dbReference type="OrthoDB" id="9812754at2"/>
<dbReference type="AlphaFoldDB" id="A0A3M9MG74"/>
<evidence type="ECO:0000313" key="3">
    <source>
        <dbReference type="Proteomes" id="UP000272117"/>
    </source>
</evidence>
<dbReference type="Proteomes" id="UP000272117">
    <property type="component" value="Unassembled WGS sequence"/>
</dbReference>
<reference evidence="2 3" key="1">
    <citation type="submission" date="2018-11" db="EMBL/GenBank/DDBJ databases">
        <title>Rufibacter latericius sp. nov., isolated from water in Baiyang Lake.</title>
        <authorList>
            <person name="Yang Y."/>
        </authorList>
    </citation>
    <scope>NUCLEOTIDE SEQUENCE [LARGE SCALE GENOMIC DNA]</scope>
    <source>
        <strain evidence="2 3">R-22-1c-1</strain>
    </source>
</reference>
<dbReference type="GO" id="GO:0051920">
    <property type="term" value="F:peroxiredoxin activity"/>
    <property type="evidence" value="ECO:0007669"/>
    <property type="project" value="InterPro"/>
</dbReference>
<dbReference type="SUPFAM" id="SSF69118">
    <property type="entry name" value="AhpD-like"/>
    <property type="match status" value="1"/>
</dbReference>
<accession>A0A3M9MG74</accession>